<dbReference type="Proteomes" id="UP001159001">
    <property type="component" value="Unassembled WGS sequence"/>
</dbReference>
<reference evidence="1" key="1">
    <citation type="submission" date="2022-10" db="EMBL/GenBank/DDBJ databases">
        <title>Bacterial isolates recovered from the One Health project in Brazil.</title>
        <authorList>
            <person name="Valiatti T.B."/>
            <person name="Santos F."/>
            <person name="Cayo R."/>
            <person name="Gales A.C."/>
        </authorList>
    </citation>
    <scope>NUCLEOTIDE SEQUENCE</scope>
    <source>
        <strain evidence="1">PVR188</strain>
    </source>
</reference>
<dbReference type="EMBL" id="JAOWIN010000004">
    <property type="protein sequence ID" value="MDI9092538.1"/>
    <property type="molecule type" value="Genomic_DNA"/>
</dbReference>
<proteinExistence type="predicted"/>
<comment type="caution">
    <text evidence="1">The sequence shown here is derived from an EMBL/GenBank/DDBJ whole genome shotgun (WGS) entry which is preliminary data.</text>
</comment>
<dbReference type="AlphaFoldDB" id="A0AAW6UJ87"/>
<dbReference type="RefSeq" id="WP_196731855.1">
    <property type="nucleotide sequence ID" value="NZ_JADSTA010000006.1"/>
</dbReference>
<organism evidence="1 2">
    <name type="scientific">Providencia rettgeri</name>
    <dbReference type="NCBI Taxonomy" id="587"/>
    <lineage>
        <taxon>Bacteria</taxon>
        <taxon>Pseudomonadati</taxon>
        <taxon>Pseudomonadota</taxon>
        <taxon>Gammaproteobacteria</taxon>
        <taxon>Enterobacterales</taxon>
        <taxon>Morganellaceae</taxon>
        <taxon>Providencia</taxon>
    </lineage>
</organism>
<protein>
    <submittedName>
        <fullName evidence="1">Uncharacterized protein</fullName>
    </submittedName>
</protein>
<accession>A0AAW6UJ87</accession>
<sequence length="48" mass="5619">MESKHDKFGLSYSFNSKAEKKHKRDVEVKRLMALGHTKKFARQAAKRV</sequence>
<gene>
    <name evidence="1" type="ORF">OGX73_07890</name>
</gene>
<evidence type="ECO:0000313" key="2">
    <source>
        <dbReference type="Proteomes" id="UP001159001"/>
    </source>
</evidence>
<evidence type="ECO:0000313" key="1">
    <source>
        <dbReference type="EMBL" id="MDI9092538.1"/>
    </source>
</evidence>
<name>A0AAW6UJ87_PRORE</name>